<name>W4L3K5_9BACT</name>
<keyword evidence="2" id="KW-1185">Reference proteome</keyword>
<comment type="caution">
    <text evidence="1">The sequence shown here is derived from an EMBL/GenBank/DDBJ whole genome shotgun (WGS) entry which is preliminary data.</text>
</comment>
<protein>
    <submittedName>
        <fullName evidence="1">Uncharacterized protein</fullName>
    </submittedName>
</protein>
<organism evidence="1 2">
    <name type="scientific">Candidatus Entotheonella gemina</name>
    <dbReference type="NCBI Taxonomy" id="1429439"/>
    <lineage>
        <taxon>Bacteria</taxon>
        <taxon>Pseudomonadati</taxon>
        <taxon>Nitrospinota/Tectimicrobiota group</taxon>
        <taxon>Candidatus Tectimicrobiota</taxon>
        <taxon>Candidatus Entotheonellia</taxon>
        <taxon>Candidatus Entotheonellales</taxon>
        <taxon>Candidatus Entotheonellaceae</taxon>
        <taxon>Candidatus Entotheonella</taxon>
    </lineage>
</organism>
<dbReference type="Proteomes" id="UP000019140">
    <property type="component" value="Unassembled WGS sequence"/>
</dbReference>
<sequence>MVGEEQAERDCWVVRGQAELRGQRQWDWQAVKGRVGLEEQVARGSQVVE</sequence>
<dbReference type="EMBL" id="AZHX01002840">
    <property type="protein sequence ID" value="ETW92627.1"/>
    <property type="molecule type" value="Genomic_DNA"/>
</dbReference>
<accession>W4L3K5</accession>
<reference evidence="1 2" key="1">
    <citation type="journal article" date="2014" name="Nature">
        <title>An environmental bacterial taxon with a large and distinct metabolic repertoire.</title>
        <authorList>
            <person name="Wilson M.C."/>
            <person name="Mori T."/>
            <person name="Ruckert C."/>
            <person name="Uria A.R."/>
            <person name="Helf M.J."/>
            <person name="Takada K."/>
            <person name="Gernert C."/>
            <person name="Steffens U.A."/>
            <person name="Heycke N."/>
            <person name="Schmitt S."/>
            <person name="Rinke C."/>
            <person name="Helfrich E.J."/>
            <person name="Brachmann A.O."/>
            <person name="Gurgui C."/>
            <person name="Wakimoto T."/>
            <person name="Kracht M."/>
            <person name="Crusemann M."/>
            <person name="Hentschel U."/>
            <person name="Abe I."/>
            <person name="Matsunaga S."/>
            <person name="Kalinowski J."/>
            <person name="Takeyama H."/>
            <person name="Piel J."/>
        </authorList>
    </citation>
    <scope>NUCLEOTIDE SEQUENCE [LARGE SCALE GENOMIC DNA]</scope>
    <source>
        <strain evidence="2">TSY2</strain>
    </source>
</reference>
<dbReference type="AlphaFoldDB" id="W4L3K5"/>
<gene>
    <name evidence="1" type="ORF">ETSY2_52975</name>
</gene>
<dbReference type="HOGENOM" id="CLU_3133547_0_0_7"/>
<evidence type="ECO:0000313" key="1">
    <source>
        <dbReference type="EMBL" id="ETW92627.1"/>
    </source>
</evidence>
<proteinExistence type="predicted"/>
<evidence type="ECO:0000313" key="2">
    <source>
        <dbReference type="Proteomes" id="UP000019140"/>
    </source>
</evidence>